<reference evidence="1" key="3">
    <citation type="submission" date="2025-09" db="UniProtKB">
        <authorList>
            <consortium name="Ensembl"/>
        </authorList>
    </citation>
    <scope>IDENTIFICATION</scope>
</reference>
<dbReference type="Gene3D" id="3.40.50.12700">
    <property type="match status" value="1"/>
</dbReference>
<proteinExistence type="predicted"/>
<sequence>MESAGPLLLLDLAGRTWRHIAFHCGSRGRRPPLSEPSAVKGFMNGLPTSNSFVALEPDVPAPSSHGASEVPSVSAKIVMASPGTKVGSASPGSTVGSAIPIICGGRVRGAPDGARVGSMKQIPALKTVVLYIGSNDIMCKLAGHIIVSGPIPSPRRCGTKCFIHLWTLHQWLMHLTKDFGMSFVDNSDSFSNRPGYFVAEGIHLGENGSRLLSSKIGKVLVN</sequence>
<reference evidence="2" key="1">
    <citation type="submission" date="2018-06" db="EMBL/GenBank/DDBJ databases">
        <title>Genome assembly of Danube salmon.</title>
        <authorList>
            <person name="Macqueen D.J."/>
            <person name="Gundappa M.K."/>
        </authorList>
    </citation>
    <scope>NUCLEOTIDE SEQUENCE [LARGE SCALE GENOMIC DNA]</scope>
</reference>
<dbReference type="SUPFAM" id="SSF52266">
    <property type="entry name" value="SGNH hydrolase"/>
    <property type="match status" value="1"/>
</dbReference>
<evidence type="ECO:0000313" key="1">
    <source>
        <dbReference type="Ensembl" id="ENSHHUP00000065646.1"/>
    </source>
</evidence>
<dbReference type="AlphaFoldDB" id="A0A4W5PLV2"/>
<reference evidence="1" key="2">
    <citation type="submission" date="2025-08" db="UniProtKB">
        <authorList>
            <consortium name="Ensembl"/>
        </authorList>
    </citation>
    <scope>IDENTIFICATION</scope>
</reference>
<accession>A0A4W5PLV2</accession>
<keyword evidence="2" id="KW-1185">Reference proteome</keyword>
<dbReference type="Ensembl" id="ENSHHUT00000067870.1">
    <property type="protein sequence ID" value="ENSHHUP00000065646.1"/>
    <property type="gene ID" value="ENSHHUG00000038750.1"/>
</dbReference>
<name>A0A4W5PLV2_9TELE</name>
<protein>
    <recommendedName>
        <fullName evidence="3">SGNH hydrolase-type esterase domain-containing protein</fullName>
    </recommendedName>
</protein>
<dbReference type="GeneTree" id="ENSGT00970000197577"/>
<dbReference type="Proteomes" id="UP000314982">
    <property type="component" value="Unassembled WGS sequence"/>
</dbReference>
<evidence type="ECO:0000313" key="2">
    <source>
        <dbReference type="Proteomes" id="UP000314982"/>
    </source>
</evidence>
<evidence type="ECO:0008006" key="3">
    <source>
        <dbReference type="Google" id="ProtNLM"/>
    </source>
</evidence>
<organism evidence="1 2">
    <name type="scientific">Hucho hucho</name>
    <name type="common">huchen</name>
    <dbReference type="NCBI Taxonomy" id="62062"/>
    <lineage>
        <taxon>Eukaryota</taxon>
        <taxon>Metazoa</taxon>
        <taxon>Chordata</taxon>
        <taxon>Craniata</taxon>
        <taxon>Vertebrata</taxon>
        <taxon>Euteleostomi</taxon>
        <taxon>Actinopterygii</taxon>
        <taxon>Neopterygii</taxon>
        <taxon>Teleostei</taxon>
        <taxon>Protacanthopterygii</taxon>
        <taxon>Salmoniformes</taxon>
        <taxon>Salmonidae</taxon>
        <taxon>Salmoninae</taxon>
        <taxon>Hucho</taxon>
    </lineage>
</organism>